<sequence length="37" mass="4316">MASACSWEKRRTSQKLSSKKIMVNTNVMVWFTVCHLN</sequence>
<evidence type="ECO:0000313" key="1">
    <source>
        <dbReference type="EMBL" id="CUR41415.1"/>
    </source>
</evidence>
<dbReference type="EMBL" id="LN887627">
    <property type="protein sequence ID" value="CUR41415.1"/>
    <property type="molecule type" value="Genomic_DNA"/>
</dbReference>
<evidence type="ECO:0000313" key="2">
    <source>
        <dbReference type="Proteomes" id="UP000235484"/>
    </source>
</evidence>
<proteinExistence type="predicted"/>
<dbReference type="AlphaFoldDB" id="A0A0U5JVE1"/>
<reference evidence="2" key="1">
    <citation type="submission" date="2015-10" db="EMBL/GenBank/DDBJ databases">
        <authorList>
            <person name="Crossman L.C."/>
        </authorList>
    </citation>
    <scope>NUCLEOTIDE SEQUENCE [LARGE SCALE GENOMIC DNA]</scope>
    <source>
        <strain evidence="2">20-2</strain>
    </source>
</reference>
<gene>
    <name evidence="1" type="ORF">LRLP16767_LR202_01457</name>
</gene>
<organism evidence="1 2">
    <name type="scientific">Limosilactobacillus reuteri</name>
    <name type="common">Lactobacillus reuteri</name>
    <dbReference type="NCBI Taxonomy" id="1598"/>
    <lineage>
        <taxon>Bacteria</taxon>
        <taxon>Bacillati</taxon>
        <taxon>Bacillota</taxon>
        <taxon>Bacilli</taxon>
        <taxon>Lactobacillales</taxon>
        <taxon>Lactobacillaceae</taxon>
        <taxon>Limosilactobacillus</taxon>
    </lineage>
</organism>
<protein>
    <submittedName>
        <fullName evidence="1">Uncharacterized protein</fullName>
    </submittedName>
</protein>
<name>A0A0U5JVE1_LIMRT</name>
<accession>A0A0U5JVE1</accession>
<dbReference type="Proteomes" id="UP000235484">
    <property type="component" value="Unassembled WGS sequence"/>
</dbReference>